<dbReference type="Proteomes" id="UP000526003">
    <property type="component" value="Unassembled WGS sequence"/>
</dbReference>
<protein>
    <recommendedName>
        <fullName evidence="2">Dermonecrotic toxin N-terminal domain-containing protein</fullName>
    </recommendedName>
</protein>
<dbReference type="EMBL" id="JACMYG010000021">
    <property type="protein sequence ID" value="MBC2691837.1"/>
    <property type="molecule type" value="Genomic_DNA"/>
</dbReference>
<name>A0A7X1KYX3_9PSED</name>
<evidence type="ECO:0000313" key="4">
    <source>
        <dbReference type="Proteomes" id="UP000526003"/>
    </source>
</evidence>
<accession>A0A7X1KYX3</accession>
<gene>
    <name evidence="3" type="ORF">H7995_18760</name>
</gene>
<dbReference type="InterPro" id="IPR046673">
    <property type="entry name" value="ToxA_N"/>
</dbReference>
<comment type="caution">
    <text evidence="3">The sequence shown here is derived from an EMBL/GenBank/DDBJ whole genome shotgun (WGS) entry which is preliminary data.</text>
</comment>
<evidence type="ECO:0000313" key="3">
    <source>
        <dbReference type="EMBL" id="MBC2691837.1"/>
    </source>
</evidence>
<feature type="domain" description="Dermonecrotic toxin N-terminal" evidence="2">
    <location>
        <begin position="439"/>
        <end position="716"/>
    </location>
</feature>
<proteinExistence type="predicted"/>
<evidence type="ECO:0000256" key="1">
    <source>
        <dbReference type="SAM" id="MobiDB-lite"/>
    </source>
</evidence>
<feature type="region of interest" description="Disordered" evidence="1">
    <location>
        <begin position="475"/>
        <end position="495"/>
    </location>
</feature>
<reference evidence="3 4" key="1">
    <citation type="submission" date="2020-08" db="EMBL/GenBank/DDBJ databases">
        <title>Pseudomonas sp. nov.</title>
        <authorList>
            <person name="Gieschler S."/>
            <person name="Fiedler G."/>
            <person name="Brinks E."/>
            <person name="Boehnlein C."/>
            <person name="Franz C.M.A.P."/>
            <person name="Kabisch J."/>
        </authorList>
    </citation>
    <scope>NUCLEOTIDE SEQUENCE [LARGE SCALE GENOMIC DNA]</scope>
    <source>
        <strain evidence="3 4">MBT-1</strain>
    </source>
</reference>
<organism evidence="3 4">
    <name type="scientific">Pseudomonas kielensis</name>
    <dbReference type="NCBI Taxonomy" id="2762577"/>
    <lineage>
        <taxon>Bacteria</taxon>
        <taxon>Pseudomonadati</taxon>
        <taxon>Pseudomonadota</taxon>
        <taxon>Gammaproteobacteria</taxon>
        <taxon>Pseudomonadales</taxon>
        <taxon>Pseudomonadaceae</taxon>
        <taxon>Pseudomonas</taxon>
    </lineage>
</organism>
<evidence type="ECO:0000259" key="2">
    <source>
        <dbReference type="Pfam" id="PF20178"/>
    </source>
</evidence>
<dbReference type="Pfam" id="PF20178">
    <property type="entry name" value="ToxA_N"/>
    <property type="match status" value="1"/>
</dbReference>
<sequence length="1406" mass="156403">MRQQLSALDVQVTERFQTQPVLHEFVQHHFDQDFADLTPPLDLRHSFIQSREKTPTEGAPLRSLLPSLMDAVVLRIVSGEAARYAHRQTDFYHVPQAGGAAERFTALSAQAFDGFVDRLADGLLAQYPLYLERYWAMPLSPTDHRTHKQWLEEVRLTHLKTEFELLRADNLLSPAAQTLFDKVLRYPDAISRRALRSHRPCVYGLALRHGEASAIPLHGAFILTSRDPQESQVSWEVDARAPEVRPLEPAANVGQVLLFSPRQGFEAFDSLASLDRELHRRLGHGVEFAHLLEMIAEHDHEHVLALHRVAPVGDQVLYLERLDSPFTFGIESQCLLIQQNLVSTLARYQGVGVHAARSDLPRALDRVTDLRRAFTIDAVLQARNKKRAQARLRDFLAEACEVDKEAWASAFTVYGQTLANLPDSEGLPSFSQFSDRGSLLTYSNRQLRAVLASEHGLTVNPDEILVTTREPDVPPVTYVPGAPASTISEPGGAQRRYRSRTLTELALENVGGLDFNFSHFSTLNVKAASSGSSNRITLSPNINPAARLPTYDGLTIEQVKDLVRSLNISQRYQDFLQASLITSEQAARRKQTFARLMAQQLRLDAIEAKINGDFLPDRLARGFNWVSVVLDHPVDNDQRARVEDHRIIVQHLTLRGQLVRGVLLFCTSTAGSGTIVVYTPQAPDGRVFREYTRERLMSDFIHNSQWREYLVGRVELAFQPQVRACVQGRGDVSMVGLARITDNLFEVGYEMEASFTINDAAAQMTTTGQTNIETGLTVAGIALDVVTMVLPIRVTLPIGLARSLFSLFNAVDAAKIADRDGVAHHVVRALGEFASALVDGAVGKGLAGGTPKAVSRLASGARRLNPEMALGKKPQALSPLPGWEDKGIYYKLSSVDGVKQYFLNDGQHWYSILDEGFEQAWRVRDARKPVQHHYSPIRRDRAGQWEIGTHPDAPALGGFSPERALRDLYPFLDEIQARRVFESFAFPRGREIEFGLSLVHYLRVGGTLDIFDAYLTVSPERLQMRLRGLDWANAWNGGGIVDPATRPITVEPVPGPSRPRPVEPIAGPSQPVVAPPRPVRPANEQFVDWGQTLDPAHVQLQNAQMGIYRRIGGDPHLIGRDCVKIDERYFPVLPAGAEINTGVVLMHDPLMPTHSFVAFERLLCTDLYRQPRLATFEQSLSRWMHSIELPFTKSLVAYVADAFPTFTSNSQAQIANILFNLGNPSGLTVWGIATLQRTLQGWRSLTAQALPVLGEPLSLLPVTHQVAGAWRLETFPDLYHRLNFSTQDVPLLLHEALVSGTERALRALMVERLVGSQYEIVAGFNQPFELMFRRAGSDQLFWMSLRRVLGERVEGPSGGAPRIDLMDPATRALVSQAQANNHFVSLIGGIHLPAVGAQATVFVLRI</sequence>
<keyword evidence="4" id="KW-1185">Reference proteome</keyword>